<dbReference type="InterPro" id="IPR036653">
    <property type="entry name" value="CinA-like_C"/>
</dbReference>
<proteinExistence type="predicted"/>
<dbReference type="Gene3D" id="3.90.950.20">
    <property type="entry name" value="CinA-like"/>
    <property type="match status" value="1"/>
</dbReference>
<gene>
    <name evidence="2" type="ORF">ACFOLG_08475</name>
</gene>
<dbReference type="Pfam" id="PF02464">
    <property type="entry name" value="CinA"/>
    <property type="match status" value="1"/>
</dbReference>
<evidence type="ECO:0000313" key="2">
    <source>
        <dbReference type="EMBL" id="MFC3532217.1"/>
    </source>
</evidence>
<feature type="domain" description="CinA C-terminal" evidence="1">
    <location>
        <begin position="12"/>
        <end position="165"/>
    </location>
</feature>
<evidence type="ECO:0000313" key="3">
    <source>
        <dbReference type="Proteomes" id="UP001595741"/>
    </source>
</evidence>
<dbReference type="RefSeq" id="WP_386090719.1">
    <property type="nucleotide sequence ID" value="NZ_JBHRXN010000022.1"/>
</dbReference>
<accession>A0ABV7RFZ5</accession>
<name>A0ABV7RFZ5_9NEIS</name>
<comment type="caution">
    <text evidence="2">The sequence shown here is derived from an EMBL/GenBank/DDBJ whole genome shotgun (WGS) entry which is preliminary data.</text>
</comment>
<protein>
    <submittedName>
        <fullName evidence="2">CinA family protein</fullName>
    </submittedName>
</protein>
<evidence type="ECO:0000259" key="1">
    <source>
        <dbReference type="Pfam" id="PF02464"/>
    </source>
</evidence>
<dbReference type="InterPro" id="IPR008136">
    <property type="entry name" value="CinA_C"/>
</dbReference>
<dbReference type="EMBL" id="JBHRXN010000022">
    <property type="protein sequence ID" value="MFC3532217.1"/>
    <property type="molecule type" value="Genomic_DNA"/>
</dbReference>
<dbReference type="SUPFAM" id="SSF142433">
    <property type="entry name" value="CinA-like"/>
    <property type="match status" value="1"/>
</dbReference>
<dbReference type="NCBIfam" id="TIGR00199">
    <property type="entry name" value="PncC_domain"/>
    <property type="match status" value="1"/>
</dbReference>
<sequence length="169" mass="17215">MDERYTGMDKWQLAAELGARLAACGQRVTTAESCTGGGVAAAITEIAGSSAWFDMAVVSYSNDIKQRVLGVPESLLHQHGAVSEPVAAAMAVGAQQLAGADWALAVSGVAGPGGGTAAKPVGMVCFAIAGTVLATPLTWTQHFAGDRHAVREQSICALLSALLQQLAAH</sequence>
<reference evidence="3" key="1">
    <citation type="journal article" date="2019" name="Int. J. Syst. Evol. Microbiol.">
        <title>The Global Catalogue of Microorganisms (GCM) 10K type strain sequencing project: providing services to taxonomists for standard genome sequencing and annotation.</title>
        <authorList>
            <consortium name="The Broad Institute Genomics Platform"/>
            <consortium name="The Broad Institute Genome Sequencing Center for Infectious Disease"/>
            <person name="Wu L."/>
            <person name="Ma J."/>
        </authorList>
    </citation>
    <scope>NUCLEOTIDE SEQUENCE [LARGE SCALE GENOMIC DNA]</scope>
    <source>
        <strain evidence="3">KCTC 42742</strain>
    </source>
</reference>
<dbReference type="Proteomes" id="UP001595741">
    <property type="component" value="Unassembled WGS sequence"/>
</dbReference>
<organism evidence="2 3">
    <name type="scientific">Vogesella facilis</name>
    <dbReference type="NCBI Taxonomy" id="1655232"/>
    <lineage>
        <taxon>Bacteria</taxon>
        <taxon>Pseudomonadati</taxon>
        <taxon>Pseudomonadota</taxon>
        <taxon>Betaproteobacteria</taxon>
        <taxon>Neisseriales</taxon>
        <taxon>Chromobacteriaceae</taxon>
        <taxon>Vogesella</taxon>
    </lineage>
</organism>
<keyword evidence="3" id="KW-1185">Reference proteome</keyword>